<organism evidence="2 3">
    <name type="scientific">Caenorhabditis briggsae</name>
    <dbReference type="NCBI Taxonomy" id="6238"/>
    <lineage>
        <taxon>Eukaryota</taxon>
        <taxon>Metazoa</taxon>
        <taxon>Ecdysozoa</taxon>
        <taxon>Nematoda</taxon>
        <taxon>Chromadorea</taxon>
        <taxon>Rhabditida</taxon>
        <taxon>Rhabditina</taxon>
        <taxon>Rhabditomorpha</taxon>
        <taxon>Rhabditoidea</taxon>
        <taxon>Rhabditidae</taxon>
        <taxon>Peloderinae</taxon>
        <taxon>Caenorhabditis</taxon>
    </lineage>
</organism>
<accession>A0AAE8ZW99</accession>
<reference evidence="2 3" key="1">
    <citation type="submission" date="2022-02" db="EMBL/GenBank/DDBJ databases">
        <title>Chromosome-level reference genomes for two strains of Caenorhabditis briggsae: an improved platform for comparative genomics.</title>
        <authorList>
            <person name="Stevens L."/>
            <person name="Andersen E.C."/>
        </authorList>
    </citation>
    <scope>NUCLEOTIDE SEQUENCE [LARGE SCALE GENOMIC DNA]</scope>
    <source>
        <strain evidence="2">QX1410_ONT</strain>
        <tissue evidence="2">Whole-organism</tissue>
    </source>
</reference>
<sequence length="124" mass="14044">MLRIGGGVTDDGLEDSFSLFFYVDNVVIMTVMVLGSRRRPGEIVRDAEKMRTRVVAMLPKKDVDTMGLTPHQLPHHNAKIDVARRGEEGVEKKKSSTTSSWWRSFDTQTVRWMAPRGNASLLRL</sequence>
<name>A0AAE8ZW99_CAEBR</name>
<protein>
    <submittedName>
        <fullName evidence="2">Uncharacterized protein</fullName>
    </submittedName>
</protein>
<evidence type="ECO:0000313" key="3">
    <source>
        <dbReference type="Proteomes" id="UP000827892"/>
    </source>
</evidence>
<evidence type="ECO:0000313" key="2">
    <source>
        <dbReference type="EMBL" id="ULT87900.1"/>
    </source>
</evidence>
<feature type="region of interest" description="Disordered" evidence="1">
    <location>
        <begin position="65"/>
        <end position="98"/>
    </location>
</feature>
<dbReference type="AlphaFoldDB" id="A0AAE8ZW99"/>
<dbReference type="EMBL" id="CP090895">
    <property type="protein sequence ID" value="ULT87900.1"/>
    <property type="molecule type" value="Genomic_DNA"/>
</dbReference>
<proteinExistence type="predicted"/>
<feature type="compositionally biased region" description="Basic and acidic residues" evidence="1">
    <location>
        <begin position="78"/>
        <end position="94"/>
    </location>
</feature>
<gene>
    <name evidence="2" type="ORF">L3Y34_007230</name>
</gene>
<evidence type="ECO:0000256" key="1">
    <source>
        <dbReference type="SAM" id="MobiDB-lite"/>
    </source>
</evidence>
<dbReference type="Proteomes" id="UP000827892">
    <property type="component" value="Chromosome V"/>
</dbReference>